<dbReference type="InterPro" id="IPR036249">
    <property type="entry name" value="Thioredoxin-like_sf"/>
</dbReference>
<dbReference type="CDD" id="cd02955">
    <property type="entry name" value="SSP411"/>
    <property type="match status" value="1"/>
</dbReference>
<dbReference type="PIRSF" id="PIRSF006402">
    <property type="entry name" value="UCP006402_thioredoxin"/>
    <property type="match status" value="1"/>
</dbReference>
<sequence length="682" mass="76996">MTSNKQPNNLIIEKSPYLMQHAYAQVNWYPWGEEAFAKAKAENKPIFLFIGYLTCRLCRHMAHESFADEEVAAYLNAHFISILVDREERPDIESAYGKVCQMMTGQSGSPLSIFMTPDSVPFFADTYIPRNGKFGAPGFLDTIQHLSEAYQHDPASIKTVTDSVHTALQQTKQTKSQARLSSKFTISAYQLLSKRFDTSYGGFGVAPKSSEPQTLLYLLRFFHFTEKRDAWRMVDKTARAMAAGGMYDHVGFGFTSGSKDDMWLVPHAEKMLYDNALLLMVYTECYQLTKKPFYQEKAEEIIAFIKREMTSPEGAFYSAIDAEENDYLWDDKEITDILGSDLAALYQTAYNITPNGNDEGKHIPNLIHTKLETLANERGESVQAIQQQLESARAALLAKRQERAHPLVDDRILAAWNGYMIAALAKAGAAFGNPAYTEMAATARTFIQENMVKHGRLMARFRDGKVKHQANLDDYANLLWASIELYGATFSRTYLQQAKDLFATMTELFWDQAYGGFYFSGRDSEPLIARDKIIYDGSRPSGNAVAAVMATRLGFLTGETQYLDMADHMHHTFFQDIKEDVIGSPMFLESVILTDLPTKEVVIIGKENDPNRVQLLEQLHKAYLPHVTVLAAEHASEFQSVAPFASALKQVENQTTIYICQDFKCQEQTTDIEQAYNTIVKK</sequence>
<dbReference type="EMBL" id="VCIA01000001">
    <property type="protein sequence ID" value="TMN21726.1"/>
    <property type="molecule type" value="Genomic_DNA"/>
</dbReference>
<dbReference type="PANTHER" id="PTHR42899">
    <property type="entry name" value="SPERMATOGENESIS-ASSOCIATED PROTEIN 20"/>
    <property type="match status" value="1"/>
</dbReference>
<dbReference type="OrthoDB" id="9762614at2"/>
<feature type="domain" description="Spermatogenesis-associated protein 20-like TRX" evidence="1">
    <location>
        <begin position="8"/>
        <end position="168"/>
    </location>
</feature>
<dbReference type="InterPro" id="IPR008928">
    <property type="entry name" value="6-hairpin_glycosidase_sf"/>
</dbReference>
<accession>A0A5S3QMM0</accession>
<dbReference type="InterPro" id="IPR012341">
    <property type="entry name" value="6hp_glycosidase-like_sf"/>
</dbReference>
<dbReference type="InterPro" id="IPR024705">
    <property type="entry name" value="Ssp411"/>
</dbReference>
<dbReference type="Gene3D" id="1.50.10.10">
    <property type="match status" value="1"/>
</dbReference>
<dbReference type="AlphaFoldDB" id="A0A5S3QMM0"/>
<evidence type="ECO:0000313" key="2">
    <source>
        <dbReference type="EMBL" id="TMN21726.1"/>
    </source>
</evidence>
<reference evidence="2 3" key="1">
    <citation type="submission" date="2019-05" db="EMBL/GenBank/DDBJ databases">
        <title>Genomic analysis of Lentibacillus sp. NKC220-2.</title>
        <authorList>
            <person name="Oh Y.J."/>
        </authorList>
    </citation>
    <scope>NUCLEOTIDE SEQUENCE [LARGE SCALE GENOMIC DNA]</scope>
    <source>
        <strain evidence="2 3">NKC220-2</strain>
    </source>
</reference>
<proteinExistence type="predicted"/>
<dbReference type="SUPFAM" id="SSF52833">
    <property type="entry name" value="Thioredoxin-like"/>
    <property type="match status" value="1"/>
</dbReference>
<gene>
    <name evidence="2" type="ORF">FFL34_06055</name>
</gene>
<comment type="caution">
    <text evidence="2">The sequence shown here is derived from an EMBL/GenBank/DDBJ whole genome shotgun (WGS) entry which is preliminary data.</text>
</comment>
<dbReference type="PANTHER" id="PTHR42899:SF1">
    <property type="entry name" value="SPERMATOGENESIS-ASSOCIATED PROTEIN 20"/>
    <property type="match status" value="1"/>
</dbReference>
<name>A0A5S3QMM0_9BACI</name>
<protein>
    <submittedName>
        <fullName evidence="2">Thioredoxin domain-containing protein</fullName>
    </submittedName>
</protein>
<dbReference type="GO" id="GO:0005975">
    <property type="term" value="P:carbohydrate metabolic process"/>
    <property type="evidence" value="ECO:0007669"/>
    <property type="project" value="InterPro"/>
</dbReference>
<organism evidence="2 3">
    <name type="scientific">Lentibacillus cibarius</name>
    <dbReference type="NCBI Taxonomy" id="2583219"/>
    <lineage>
        <taxon>Bacteria</taxon>
        <taxon>Bacillati</taxon>
        <taxon>Bacillota</taxon>
        <taxon>Bacilli</taxon>
        <taxon>Bacillales</taxon>
        <taxon>Bacillaceae</taxon>
        <taxon>Lentibacillus</taxon>
    </lineage>
</organism>
<dbReference type="Proteomes" id="UP000306980">
    <property type="component" value="Unassembled WGS sequence"/>
</dbReference>
<dbReference type="Gene3D" id="3.40.30.10">
    <property type="entry name" value="Glutaredoxin"/>
    <property type="match status" value="1"/>
</dbReference>
<dbReference type="SUPFAM" id="SSF48208">
    <property type="entry name" value="Six-hairpin glycosidases"/>
    <property type="match status" value="1"/>
</dbReference>
<evidence type="ECO:0000313" key="3">
    <source>
        <dbReference type="Proteomes" id="UP000306980"/>
    </source>
</evidence>
<dbReference type="RefSeq" id="WP_138602413.1">
    <property type="nucleotide sequence ID" value="NZ_VCIA01000001.1"/>
</dbReference>
<dbReference type="InterPro" id="IPR004879">
    <property type="entry name" value="Ssp411-like_TRX"/>
</dbReference>
<dbReference type="Pfam" id="PF03190">
    <property type="entry name" value="Thioredox_DsbH"/>
    <property type="match status" value="1"/>
</dbReference>
<evidence type="ECO:0000259" key="1">
    <source>
        <dbReference type="Pfam" id="PF03190"/>
    </source>
</evidence>